<dbReference type="OrthoDB" id="3560360at2759"/>
<feature type="compositionally biased region" description="Basic and acidic residues" evidence="1">
    <location>
        <begin position="181"/>
        <end position="193"/>
    </location>
</feature>
<organism evidence="2 3">
    <name type="scientific">Venustampulla echinocandica</name>
    <dbReference type="NCBI Taxonomy" id="2656787"/>
    <lineage>
        <taxon>Eukaryota</taxon>
        <taxon>Fungi</taxon>
        <taxon>Dikarya</taxon>
        <taxon>Ascomycota</taxon>
        <taxon>Pezizomycotina</taxon>
        <taxon>Leotiomycetes</taxon>
        <taxon>Helotiales</taxon>
        <taxon>Pleuroascaceae</taxon>
        <taxon>Venustampulla</taxon>
    </lineage>
</organism>
<sequence length="475" mass="55136">MEQSTEQSAQNKAKRSEQVRTEEEKAKDIERRRAYQAKYRAALTEEYKAKEREKQRAKAATYRKQRSEQVRTEEEKAKEREKQRASQAKHRAAQSEEAKAKDREKQRAYYAKCKAARTDEEHAKALEWRKVRRTRQSEEKLERDREKQRASYRRRMNNLTEEQYQLELARSRKRTTKSRANRSEEKVQLDREKDREIHKERQAIRLEQQAEKQAEIYPIGMSLDLEMSLEPTPTTTTGSGLSIIVCARYSAKVPDEVYQGAIEGNDIVLRKFIDDFTAASPILATESVVWNGRKAWAPLPWAIADDNEQIQFPDGDFDNQGADTRFCTFLSSRPEFSHVIMLLRGIDGASIDPGSWSFLQQRFPKLQFTLAISCAEIFVRNRAPDGQMYFSRTAPYDQRLYGFFPLSRLVSHLIGMSADPKSDWLISEWKLGVLYRRALEMAYIGGEIDDISNAASQFEKLITRGRNNLPSIQGH</sequence>
<gene>
    <name evidence="2" type="ORF">BP5553_09337</name>
</gene>
<dbReference type="AlphaFoldDB" id="A0A370TCI1"/>
<dbReference type="GeneID" id="43602186"/>
<feature type="compositionally biased region" description="Basic and acidic residues" evidence="1">
    <location>
        <begin position="14"/>
        <end position="33"/>
    </location>
</feature>
<feature type="compositionally biased region" description="Polar residues" evidence="1">
    <location>
        <begin position="1"/>
        <end position="11"/>
    </location>
</feature>
<feature type="compositionally biased region" description="Basic and acidic residues" evidence="1">
    <location>
        <begin position="43"/>
        <end position="56"/>
    </location>
</feature>
<proteinExistence type="predicted"/>
<evidence type="ECO:0000313" key="3">
    <source>
        <dbReference type="Proteomes" id="UP000254866"/>
    </source>
</evidence>
<comment type="caution">
    <text evidence="2">The sequence shown here is derived from an EMBL/GenBank/DDBJ whole genome shotgun (WGS) entry which is preliminary data.</text>
</comment>
<evidence type="ECO:0000313" key="2">
    <source>
        <dbReference type="EMBL" id="RDL31935.1"/>
    </source>
</evidence>
<feature type="compositionally biased region" description="Basic and acidic residues" evidence="1">
    <location>
        <begin position="65"/>
        <end position="84"/>
    </location>
</feature>
<dbReference type="STRING" id="2656787.A0A370TCI1"/>
<keyword evidence="3" id="KW-1185">Reference proteome</keyword>
<feature type="compositionally biased region" description="Basic residues" evidence="1">
    <location>
        <begin position="171"/>
        <end position="180"/>
    </location>
</feature>
<dbReference type="EMBL" id="NPIC01000011">
    <property type="protein sequence ID" value="RDL31935.1"/>
    <property type="molecule type" value="Genomic_DNA"/>
</dbReference>
<evidence type="ECO:0000256" key="1">
    <source>
        <dbReference type="SAM" id="MobiDB-lite"/>
    </source>
</evidence>
<name>A0A370TCI1_9HELO</name>
<protein>
    <submittedName>
        <fullName evidence="2">Uncharacterized protein</fullName>
    </submittedName>
</protein>
<reference evidence="2 3" key="1">
    <citation type="journal article" date="2018" name="IMA Fungus">
        <title>IMA Genome-F 9: Draft genome sequence of Annulohypoxylon stygium, Aspergillus mulundensis, Berkeleyomyces basicola (syn. Thielaviopsis basicola), Ceratocystis smalleyi, two Cercospora beticola strains, Coleophoma cylindrospora, Fusarium fracticaudum, Phialophora cf. hyalina, and Morchella septimelata.</title>
        <authorList>
            <person name="Wingfield B.D."/>
            <person name="Bills G.F."/>
            <person name="Dong Y."/>
            <person name="Huang W."/>
            <person name="Nel W.J."/>
            <person name="Swalarsk-Parry B.S."/>
            <person name="Vaghefi N."/>
            <person name="Wilken P.M."/>
            <person name="An Z."/>
            <person name="de Beer Z.W."/>
            <person name="De Vos L."/>
            <person name="Chen L."/>
            <person name="Duong T.A."/>
            <person name="Gao Y."/>
            <person name="Hammerbacher A."/>
            <person name="Kikkert J.R."/>
            <person name="Li Y."/>
            <person name="Li H."/>
            <person name="Li K."/>
            <person name="Li Q."/>
            <person name="Liu X."/>
            <person name="Ma X."/>
            <person name="Naidoo K."/>
            <person name="Pethybridge S.J."/>
            <person name="Sun J."/>
            <person name="Steenkamp E.T."/>
            <person name="van der Nest M.A."/>
            <person name="van Wyk S."/>
            <person name="Wingfield M.J."/>
            <person name="Xiong C."/>
            <person name="Yue Q."/>
            <person name="Zhang X."/>
        </authorList>
    </citation>
    <scope>NUCLEOTIDE SEQUENCE [LARGE SCALE GENOMIC DNA]</scope>
    <source>
        <strain evidence="2 3">BP 5553</strain>
    </source>
</reference>
<feature type="region of interest" description="Disordered" evidence="1">
    <location>
        <begin position="1"/>
        <end position="106"/>
    </location>
</feature>
<accession>A0A370TCI1</accession>
<dbReference type="RefSeq" id="XP_031865867.1">
    <property type="nucleotide sequence ID" value="XM_032017960.1"/>
</dbReference>
<dbReference type="Proteomes" id="UP000254866">
    <property type="component" value="Unassembled WGS sequence"/>
</dbReference>
<feature type="region of interest" description="Disordered" evidence="1">
    <location>
        <begin position="168"/>
        <end position="193"/>
    </location>
</feature>
<feature type="compositionally biased region" description="Basic and acidic residues" evidence="1">
    <location>
        <begin position="93"/>
        <end position="106"/>
    </location>
</feature>